<accession>A0ABR9SPH2</accession>
<proteinExistence type="predicted"/>
<evidence type="ECO:0000313" key="2">
    <source>
        <dbReference type="Proteomes" id="UP000613075"/>
    </source>
</evidence>
<reference evidence="1 2" key="1">
    <citation type="submission" date="2020-10" db="EMBL/GenBank/DDBJ databases">
        <title>The draft genomes of Cyclamen pathogen Pseudomonas sp.</title>
        <authorList>
            <person name="Fujikawa T."/>
            <person name="Sawada H."/>
        </authorList>
    </citation>
    <scope>NUCLEOTIDE SEQUENCE [LARGE SCALE GENOMIC DNA]</scope>
    <source>
        <strain evidence="1 2">MAFF 301449</strain>
    </source>
</reference>
<protein>
    <submittedName>
        <fullName evidence="1">Uncharacterized protein</fullName>
    </submittedName>
</protein>
<dbReference type="Proteomes" id="UP000613075">
    <property type="component" value="Unassembled WGS sequence"/>
</dbReference>
<comment type="caution">
    <text evidence="1">The sequence shown here is derived from an EMBL/GenBank/DDBJ whole genome shotgun (WGS) entry which is preliminary data.</text>
</comment>
<dbReference type="RefSeq" id="WP_193862208.1">
    <property type="nucleotide sequence ID" value="NZ_JADDUM010000043.1"/>
</dbReference>
<evidence type="ECO:0000313" key="1">
    <source>
        <dbReference type="EMBL" id="MBE8590800.1"/>
    </source>
</evidence>
<organism evidence="1 2">
    <name type="scientific">Pseudomonas cyclaminis</name>
    <dbReference type="NCBI Taxonomy" id="2781239"/>
    <lineage>
        <taxon>Bacteria</taxon>
        <taxon>Pseudomonadati</taxon>
        <taxon>Pseudomonadota</taxon>
        <taxon>Gammaproteobacteria</taxon>
        <taxon>Pseudomonadales</taxon>
        <taxon>Pseudomonadaceae</taxon>
        <taxon>Pseudomonas</taxon>
    </lineage>
</organism>
<dbReference type="EMBL" id="JADDUM010000043">
    <property type="protein sequence ID" value="MBE8590800.1"/>
    <property type="molecule type" value="Genomic_DNA"/>
</dbReference>
<sequence length="193" mass="21655">MEFTTAYTPVTDFFSSMNSKELNCFYELFMLNKPYCLDELIQAVWQTPGYESWNADFSPESLDGVAEWLASRIHKEQLPSTVNETGNDSIAGTADLNTPVLSEDAMSLAVLVGMYYGEVAVRCNPELSWSQLKGSRKQADYGQPVISASGMLPTNPIRVAHAFASAILDGSKKIGRLRETYEYWMQLIQDKRK</sequence>
<name>A0ABR9SPH2_9PSED</name>
<keyword evidence="2" id="KW-1185">Reference proteome</keyword>
<gene>
    <name evidence="1" type="ORF">IQK56_07565</name>
</gene>